<dbReference type="PANTHER" id="PTHR46401">
    <property type="entry name" value="GLYCOSYLTRANSFERASE WBBK-RELATED"/>
    <property type="match status" value="1"/>
</dbReference>
<evidence type="ECO:0000256" key="1">
    <source>
        <dbReference type="ARBA" id="ARBA00022679"/>
    </source>
</evidence>
<dbReference type="GO" id="GO:0016757">
    <property type="term" value="F:glycosyltransferase activity"/>
    <property type="evidence" value="ECO:0007669"/>
    <property type="project" value="InterPro"/>
</dbReference>
<reference evidence="4" key="1">
    <citation type="submission" date="2017-09" db="EMBL/GenBank/DDBJ databases">
        <title>Depth-based differentiation of microbial function through sediment-hosted aquifers and enrichment of novel symbionts in the deep terrestrial subsurface.</title>
        <authorList>
            <person name="Probst A.J."/>
            <person name="Ladd B."/>
            <person name="Jarett J.K."/>
            <person name="Geller-Mcgrath D.E."/>
            <person name="Sieber C.M.K."/>
            <person name="Emerson J.B."/>
            <person name="Anantharaman K."/>
            <person name="Thomas B.C."/>
            <person name="Malmstrom R."/>
            <person name="Stieglmeier M."/>
            <person name="Klingl A."/>
            <person name="Woyke T."/>
            <person name="Ryan C.M."/>
            <person name="Banfield J.F."/>
        </authorList>
    </citation>
    <scope>NUCLEOTIDE SEQUENCE [LARGE SCALE GENOMIC DNA]</scope>
</reference>
<gene>
    <name evidence="3" type="ORF">COT91_00400</name>
</gene>
<sequence length="385" mass="44275">MKLIYIANARIPTEKAHGIQIMKTCEALVGQGVDLELWLPRRNNPDFEEKDIFEFYEVKKRFRVRKFFCLDMIGKLNFLPGVGFYIQSKTFANSIKQELRRGDYKDAIFYSRDTYPLVPVIQAKYRYFYEIHTTKINPGKLLLKVFEKSRGVVAINGNLAKQLEKYLLEDKIIVAHDGVDMEKFGVLITKQKARQALGMPGNKKIVLYMGHLYDWKGVHTLAHAAEYLDDNATVYIIGGTDKDTSKFKEFLEKFRLKKIKLLGRVSPSEVPLYLASADVFVLPNSAKKDISKYYTSPLKLFEYMASRRPVIASKIPSLLDVLDKSTAIFFTPDDPLDLSKKIKAVLAEEVPTERIVSNAFQEVQKYSWQARAKKILSFLNSKLNR</sequence>
<proteinExistence type="predicted"/>
<dbReference type="GO" id="GO:0009103">
    <property type="term" value="P:lipopolysaccharide biosynthetic process"/>
    <property type="evidence" value="ECO:0007669"/>
    <property type="project" value="TreeGrafter"/>
</dbReference>
<organism evidence="3 4">
    <name type="scientific">Candidatus Doudnabacteria bacterium CG10_big_fil_rev_8_21_14_0_10_41_10</name>
    <dbReference type="NCBI Taxonomy" id="1974551"/>
    <lineage>
        <taxon>Bacteria</taxon>
        <taxon>Candidatus Doudnaibacteriota</taxon>
    </lineage>
</organism>
<comment type="caution">
    <text evidence="3">The sequence shown here is derived from an EMBL/GenBank/DDBJ whole genome shotgun (WGS) entry which is preliminary data.</text>
</comment>
<evidence type="ECO:0000313" key="4">
    <source>
        <dbReference type="Proteomes" id="UP000230557"/>
    </source>
</evidence>
<feature type="domain" description="Glycosyl transferase family 1" evidence="2">
    <location>
        <begin position="190"/>
        <end position="360"/>
    </location>
</feature>
<dbReference type="Pfam" id="PF00534">
    <property type="entry name" value="Glycos_transf_1"/>
    <property type="match status" value="1"/>
</dbReference>
<keyword evidence="1" id="KW-0808">Transferase</keyword>
<dbReference type="EMBL" id="PFAJ01000006">
    <property type="protein sequence ID" value="PIR97598.1"/>
    <property type="molecule type" value="Genomic_DNA"/>
</dbReference>
<dbReference type="SUPFAM" id="SSF53756">
    <property type="entry name" value="UDP-Glycosyltransferase/glycogen phosphorylase"/>
    <property type="match status" value="1"/>
</dbReference>
<dbReference type="CDD" id="cd03801">
    <property type="entry name" value="GT4_PimA-like"/>
    <property type="match status" value="1"/>
</dbReference>
<evidence type="ECO:0000313" key="3">
    <source>
        <dbReference type="EMBL" id="PIR97598.1"/>
    </source>
</evidence>
<accession>A0A2H0VES0</accession>
<dbReference type="Gene3D" id="3.40.50.2000">
    <property type="entry name" value="Glycogen Phosphorylase B"/>
    <property type="match status" value="2"/>
</dbReference>
<name>A0A2H0VES0_9BACT</name>
<protein>
    <recommendedName>
        <fullName evidence="2">Glycosyl transferase family 1 domain-containing protein</fullName>
    </recommendedName>
</protein>
<evidence type="ECO:0000259" key="2">
    <source>
        <dbReference type="Pfam" id="PF00534"/>
    </source>
</evidence>
<dbReference type="PANTHER" id="PTHR46401:SF2">
    <property type="entry name" value="GLYCOSYLTRANSFERASE WBBK-RELATED"/>
    <property type="match status" value="1"/>
</dbReference>
<dbReference type="AlphaFoldDB" id="A0A2H0VES0"/>
<dbReference type="InterPro" id="IPR001296">
    <property type="entry name" value="Glyco_trans_1"/>
</dbReference>
<dbReference type="Proteomes" id="UP000230557">
    <property type="component" value="Unassembled WGS sequence"/>
</dbReference>